<protein>
    <recommendedName>
        <fullName evidence="10">Peptidase S1 domain-containing protein</fullName>
    </recommendedName>
</protein>
<keyword evidence="6 8" id="KW-0720">Serine protease</keyword>
<dbReference type="Proteomes" id="UP000091820">
    <property type="component" value="Unassembled WGS sequence"/>
</dbReference>
<feature type="chain" id="PRO_5008400908" description="Peptidase S1 domain-containing protein" evidence="9">
    <location>
        <begin position="18"/>
        <end position="256"/>
    </location>
</feature>
<evidence type="ECO:0000256" key="2">
    <source>
        <dbReference type="ARBA" id="ARBA00007664"/>
    </source>
</evidence>
<proteinExistence type="inferred from homology"/>
<evidence type="ECO:0000256" key="6">
    <source>
        <dbReference type="ARBA" id="ARBA00022825"/>
    </source>
</evidence>
<evidence type="ECO:0000259" key="10">
    <source>
        <dbReference type="PROSITE" id="PS50240"/>
    </source>
</evidence>
<evidence type="ECO:0000256" key="9">
    <source>
        <dbReference type="SAM" id="SignalP"/>
    </source>
</evidence>
<dbReference type="InterPro" id="IPR009003">
    <property type="entry name" value="Peptidase_S1_PA"/>
</dbReference>
<dbReference type="PROSITE" id="PS00134">
    <property type="entry name" value="TRYPSIN_HIS"/>
    <property type="match status" value="1"/>
</dbReference>
<keyword evidence="9" id="KW-0732">Signal</keyword>
<keyword evidence="5 8" id="KW-0378">Hydrolase</keyword>
<keyword evidence="12" id="KW-1185">Reference proteome</keyword>
<dbReference type="AlphaFoldDB" id="A0A1A9X0W2"/>
<keyword evidence="7" id="KW-1015">Disulfide bond</keyword>
<dbReference type="GO" id="GO:0005576">
    <property type="term" value="C:extracellular region"/>
    <property type="evidence" value="ECO:0007669"/>
    <property type="project" value="UniProtKB-SubCell"/>
</dbReference>
<dbReference type="PROSITE" id="PS00135">
    <property type="entry name" value="TRYPSIN_SER"/>
    <property type="match status" value="1"/>
</dbReference>
<dbReference type="Pfam" id="PF00089">
    <property type="entry name" value="Trypsin"/>
    <property type="match status" value="1"/>
</dbReference>
<keyword evidence="4 8" id="KW-0645">Protease</keyword>
<dbReference type="GO" id="GO:0004252">
    <property type="term" value="F:serine-type endopeptidase activity"/>
    <property type="evidence" value="ECO:0007669"/>
    <property type="project" value="InterPro"/>
</dbReference>
<evidence type="ECO:0000256" key="7">
    <source>
        <dbReference type="ARBA" id="ARBA00023157"/>
    </source>
</evidence>
<comment type="subcellular location">
    <subcellularLocation>
        <location evidence="1">Secreted</location>
    </subcellularLocation>
</comment>
<dbReference type="PANTHER" id="PTHR24276">
    <property type="entry name" value="POLYSERASE-RELATED"/>
    <property type="match status" value="1"/>
</dbReference>
<dbReference type="GO" id="GO:0006508">
    <property type="term" value="P:proteolysis"/>
    <property type="evidence" value="ECO:0007669"/>
    <property type="project" value="UniProtKB-KW"/>
</dbReference>
<dbReference type="SUPFAM" id="SSF50494">
    <property type="entry name" value="Trypsin-like serine proteases"/>
    <property type="match status" value="1"/>
</dbReference>
<sequence length="256" mass="27522">MRKLLICFGLLTVSVCASKRYGFFDTRIVGGETTTIDHVPYLVNLRENGQFSCGGSVISSRCVLTAAHCVHKVSPATLTINAGASRLSDPAQVRQVVKTFVSTFYSSSNLDMDVAILKLNQSLNGPYIATIPLCSKRPNDDAKVQVSGWGITAENNREPSEQVRTVLVNIVPKQQCIESYAGKAQITSTMFCATVPGEKDSCSGDSGGPVVYNGQVCGIVSWGFGCARPQYPGVYTNMISPRVNAFVTTIVMKNCS</sequence>
<reference evidence="12" key="1">
    <citation type="submission" date="2014-03" db="EMBL/GenBank/DDBJ databases">
        <authorList>
            <person name="Aksoy S."/>
            <person name="Warren W."/>
            <person name="Wilson R.K."/>
        </authorList>
    </citation>
    <scope>NUCLEOTIDE SEQUENCE [LARGE SCALE GENOMIC DNA]</scope>
    <source>
        <strain evidence="12">IAEA</strain>
    </source>
</reference>
<evidence type="ECO:0000256" key="5">
    <source>
        <dbReference type="ARBA" id="ARBA00022801"/>
    </source>
</evidence>
<evidence type="ECO:0000256" key="4">
    <source>
        <dbReference type="ARBA" id="ARBA00022670"/>
    </source>
</evidence>
<dbReference type="InterPro" id="IPR033116">
    <property type="entry name" value="TRYPSIN_SER"/>
</dbReference>
<evidence type="ECO:0000313" key="11">
    <source>
        <dbReference type="EnsemblMetazoa" id="GBRI040064-PA"/>
    </source>
</evidence>
<organism evidence="11 12">
    <name type="scientific">Glossina brevipalpis</name>
    <dbReference type="NCBI Taxonomy" id="37001"/>
    <lineage>
        <taxon>Eukaryota</taxon>
        <taxon>Metazoa</taxon>
        <taxon>Ecdysozoa</taxon>
        <taxon>Arthropoda</taxon>
        <taxon>Hexapoda</taxon>
        <taxon>Insecta</taxon>
        <taxon>Pterygota</taxon>
        <taxon>Neoptera</taxon>
        <taxon>Endopterygota</taxon>
        <taxon>Diptera</taxon>
        <taxon>Brachycera</taxon>
        <taxon>Muscomorpha</taxon>
        <taxon>Hippoboscoidea</taxon>
        <taxon>Glossinidae</taxon>
        <taxon>Glossina</taxon>
    </lineage>
</organism>
<dbReference type="CDD" id="cd00190">
    <property type="entry name" value="Tryp_SPc"/>
    <property type="match status" value="1"/>
</dbReference>
<evidence type="ECO:0000256" key="1">
    <source>
        <dbReference type="ARBA" id="ARBA00004613"/>
    </source>
</evidence>
<dbReference type="FunFam" id="2.40.10.10:FF:000034">
    <property type="entry name" value="Eupolytin"/>
    <property type="match status" value="1"/>
</dbReference>
<dbReference type="EnsemblMetazoa" id="GBRI040064-RA">
    <property type="protein sequence ID" value="GBRI040064-PA"/>
    <property type="gene ID" value="GBRI040064"/>
</dbReference>
<dbReference type="InterPro" id="IPR001254">
    <property type="entry name" value="Trypsin_dom"/>
</dbReference>
<accession>A0A1A9X0W2</accession>
<dbReference type="InterPro" id="IPR043504">
    <property type="entry name" value="Peptidase_S1_PA_chymotrypsin"/>
</dbReference>
<evidence type="ECO:0000313" key="12">
    <source>
        <dbReference type="Proteomes" id="UP000091820"/>
    </source>
</evidence>
<keyword evidence="3" id="KW-0964">Secreted</keyword>
<name>A0A1A9X0W2_9MUSC</name>
<feature type="signal peptide" evidence="9">
    <location>
        <begin position="1"/>
        <end position="17"/>
    </location>
</feature>
<dbReference type="InterPro" id="IPR018114">
    <property type="entry name" value="TRYPSIN_HIS"/>
</dbReference>
<dbReference type="InterPro" id="IPR050430">
    <property type="entry name" value="Peptidase_S1"/>
</dbReference>
<dbReference type="PROSITE" id="PS50240">
    <property type="entry name" value="TRYPSIN_DOM"/>
    <property type="match status" value="1"/>
</dbReference>
<dbReference type="SMART" id="SM00020">
    <property type="entry name" value="Tryp_SPc"/>
    <property type="match status" value="1"/>
</dbReference>
<feature type="domain" description="Peptidase S1" evidence="10">
    <location>
        <begin position="28"/>
        <end position="252"/>
    </location>
</feature>
<comment type="similarity">
    <text evidence="2">Belongs to the peptidase S1 family.</text>
</comment>
<dbReference type="PANTHER" id="PTHR24276:SF91">
    <property type="entry name" value="AT26814P-RELATED"/>
    <property type="match status" value="1"/>
</dbReference>
<dbReference type="InterPro" id="IPR001314">
    <property type="entry name" value="Peptidase_S1A"/>
</dbReference>
<dbReference type="PRINTS" id="PR00722">
    <property type="entry name" value="CHYMOTRYPSIN"/>
</dbReference>
<dbReference type="STRING" id="37001.A0A1A9X0W2"/>
<reference evidence="11" key="2">
    <citation type="submission" date="2020-05" db="UniProtKB">
        <authorList>
            <consortium name="EnsemblMetazoa"/>
        </authorList>
    </citation>
    <scope>IDENTIFICATION</scope>
    <source>
        <strain evidence="11">IAEA</strain>
    </source>
</reference>
<dbReference type="VEuPathDB" id="VectorBase:GBRI040064"/>
<dbReference type="Gene3D" id="2.40.10.10">
    <property type="entry name" value="Trypsin-like serine proteases"/>
    <property type="match status" value="2"/>
</dbReference>
<evidence type="ECO:0000256" key="8">
    <source>
        <dbReference type="RuleBase" id="RU363034"/>
    </source>
</evidence>
<evidence type="ECO:0000256" key="3">
    <source>
        <dbReference type="ARBA" id="ARBA00022525"/>
    </source>
</evidence>